<evidence type="ECO:0000256" key="4">
    <source>
        <dbReference type="ARBA" id="ARBA00022679"/>
    </source>
</evidence>
<comment type="cofactor">
    <cofactor evidence="1 8">
        <name>pyridoxal 5'-phosphate</name>
        <dbReference type="ChEBI" id="CHEBI:597326"/>
    </cofactor>
</comment>
<reference evidence="11" key="1">
    <citation type="submission" date="2022-11" db="UniProtKB">
        <authorList>
            <consortium name="WormBaseParasite"/>
        </authorList>
    </citation>
    <scope>IDENTIFICATION</scope>
</reference>
<dbReference type="GO" id="GO:0046513">
    <property type="term" value="P:ceramide biosynthetic process"/>
    <property type="evidence" value="ECO:0007669"/>
    <property type="project" value="TreeGrafter"/>
</dbReference>
<name>A0A915IXD9_ROMCU</name>
<dbReference type="PANTHER" id="PTHR13693:SF3">
    <property type="entry name" value="LD36009P"/>
    <property type="match status" value="1"/>
</dbReference>
<evidence type="ECO:0000313" key="10">
    <source>
        <dbReference type="Proteomes" id="UP000887565"/>
    </source>
</evidence>
<evidence type="ECO:0000313" key="11">
    <source>
        <dbReference type="WBParaSite" id="nRc.2.0.1.t18764-RA"/>
    </source>
</evidence>
<evidence type="ECO:0000256" key="8">
    <source>
        <dbReference type="RuleBase" id="RU003693"/>
    </source>
</evidence>
<accession>A0A915IXD9</accession>
<dbReference type="InterPro" id="IPR004839">
    <property type="entry name" value="Aminotransferase_I/II_large"/>
</dbReference>
<dbReference type="InterPro" id="IPR015424">
    <property type="entry name" value="PyrdxlP-dep_Trfase"/>
</dbReference>
<feature type="domain" description="Aminotransferase class I/classII large" evidence="9">
    <location>
        <begin position="1"/>
        <end position="155"/>
    </location>
</feature>
<dbReference type="PROSITE" id="PS00599">
    <property type="entry name" value="AA_TRANSFER_CLASS_2"/>
    <property type="match status" value="1"/>
</dbReference>
<sequence>MGTFTKSFASAGGYIAGKSELVDYLRANSHTVFYGSAMSPPLVQQILTSMSVIMGRDKREDGLKRMQTLARNTRYLRAKLSEKGFTLYGHPESPVVPVMIYFLSKITYASRWLIERGVGMVVVGFPATSMTTARARLCLSASHTKQDLDKALEVLNQLGDEISIRHNSRKKDENGSKSVDY</sequence>
<dbReference type="OMA" id="HAIEAMC"/>
<dbReference type="GO" id="GO:0004758">
    <property type="term" value="F:serine C-palmitoyltransferase activity"/>
    <property type="evidence" value="ECO:0007669"/>
    <property type="project" value="UniProtKB-EC"/>
</dbReference>
<dbReference type="WBParaSite" id="nRc.2.0.1.t18764-RA">
    <property type="protein sequence ID" value="nRc.2.0.1.t18764-RA"/>
    <property type="gene ID" value="nRc.2.0.1.g18764"/>
</dbReference>
<keyword evidence="6" id="KW-0012">Acyltransferase</keyword>
<dbReference type="Gene3D" id="3.40.640.10">
    <property type="entry name" value="Type I PLP-dependent aspartate aminotransferase-like (Major domain)"/>
    <property type="match status" value="1"/>
</dbReference>
<dbReference type="GO" id="GO:0046512">
    <property type="term" value="P:sphingosine biosynthetic process"/>
    <property type="evidence" value="ECO:0007669"/>
    <property type="project" value="TreeGrafter"/>
</dbReference>
<dbReference type="GO" id="GO:0030170">
    <property type="term" value="F:pyridoxal phosphate binding"/>
    <property type="evidence" value="ECO:0007669"/>
    <property type="project" value="InterPro"/>
</dbReference>
<organism evidence="10 11">
    <name type="scientific">Romanomermis culicivorax</name>
    <name type="common">Nematode worm</name>
    <dbReference type="NCBI Taxonomy" id="13658"/>
    <lineage>
        <taxon>Eukaryota</taxon>
        <taxon>Metazoa</taxon>
        <taxon>Ecdysozoa</taxon>
        <taxon>Nematoda</taxon>
        <taxon>Enoplea</taxon>
        <taxon>Dorylaimia</taxon>
        <taxon>Mermithida</taxon>
        <taxon>Mermithoidea</taxon>
        <taxon>Mermithidae</taxon>
        <taxon>Romanomermis</taxon>
    </lineage>
</organism>
<dbReference type="InterPro" id="IPR001917">
    <property type="entry name" value="Aminotrans_II_pyridoxalP_BS"/>
</dbReference>
<dbReference type="GO" id="GO:0016020">
    <property type="term" value="C:membrane"/>
    <property type="evidence" value="ECO:0007669"/>
    <property type="project" value="GOC"/>
</dbReference>
<evidence type="ECO:0000256" key="5">
    <source>
        <dbReference type="ARBA" id="ARBA00022898"/>
    </source>
</evidence>
<dbReference type="Pfam" id="PF00155">
    <property type="entry name" value="Aminotran_1_2"/>
    <property type="match status" value="1"/>
</dbReference>
<dbReference type="Gene3D" id="3.90.1150.10">
    <property type="entry name" value="Aspartate Aminotransferase, domain 1"/>
    <property type="match status" value="1"/>
</dbReference>
<keyword evidence="5 8" id="KW-0663">Pyridoxal phosphate</keyword>
<dbReference type="InterPro" id="IPR015422">
    <property type="entry name" value="PyrdxlP-dep_Trfase_small"/>
</dbReference>
<dbReference type="AlphaFoldDB" id="A0A915IXD9"/>
<evidence type="ECO:0000256" key="7">
    <source>
        <dbReference type="ARBA" id="ARBA00048528"/>
    </source>
</evidence>
<dbReference type="GO" id="GO:0017059">
    <property type="term" value="C:serine palmitoyltransferase complex"/>
    <property type="evidence" value="ECO:0007669"/>
    <property type="project" value="TreeGrafter"/>
</dbReference>
<dbReference type="Proteomes" id="UP000887565">
    <property type="component" value="Unplaced"/>
</dbReference>
<evidence type="ECO:0000256" key="3">
    <source>
        <dbReference type="ARBA" id="ARBA00013220"/>
    </source>
</evidence>
<comment type="similarity">
    <text evidence="2 8">Belongs to the class-II pyridoxal-phosphate-dependent aminotransferase family.</text>
</comment>
<keyword evidence="4" id="KW-0808">Transferase</keyword>
<dbReference type="EC" id="2.3.1.50" evidence="3"/>
<dbReference type="SUPFAM" id="SSF53383">
    <property type="entry name" value="PLP-dependent transferases"/>
    <property type="match status" value="1"/>
</dbReference>
<evidence type="ECO:0000259" key="9">
    <source>
        <dbReference type="Pfam" id="PF00155"/>
    </source>
</evidence>
<evidence type="ECO:0000256" key="6">
    <source>
        <dbReference type="ARBA" id="ARBA00023315"/>
    </source>
</evidence>
<evidence type="ECO:0000256" key="2">
    <source>
        <dbReference type="ARBA" id="ARBA00008392"/>
    </source>
</evidence>
<evidence type="ECO:0000256" key="1">
    <source>
        <dbReference type="ARBA" id="ARBA00001933"/>
    </source>
</evidence>
<comment type="catalytic activity">
    <reaction evidence="7">
        <text>L-serine + hexadecanoyl-CoA + H(+) = 3-oxosphinganine + CO2 + CoA</text>
        <dbReference type="Rhea" id="RHEA:14761"/>
        <dbReference type="ChEBI" id="CHEBI:15378"/>
        <dbReference type="ChEBI" id="CHEBI:16526"/>
        <dbReference type="ChEBI" id="CHEBI:33384"/>
        <dbReference type="ChEBI" id="CHEBI:57287"/>
        <dbReference type="ChEBI" id="CHEBI:57379"/>
        <dbReference type="ChEBI" id="CHEBI:58299"/>
        <dbReference type="EC" id="2.3.1.50"/>
    </reaction>
</comment>
<proteinExistence type="inferred from homology"/>
<keyword evidence="10" id="KW-1185">Reference proteome</keyword>
<dbReference type="PANTHER" id="PTHR13693">
    <property type="entry name" value="CLASS II AMINOTRANSFERASE/8-AMINO-7-OXONONANOATE SYNTHASE"/>
    <property type="match status" value="1"/>
</dbReference>
<protein>
    <recommendedName>
        <fullName evidence="3">serine C-palmitoyltransferase</fullName>
        <ecNumber evidence="3">2.3.1.50</ecNumber>
    </recommendedName>
</protein>
<dbReference type="InterPro" id="IPR050087">
    <property type="entry name" value="AON_synthase_class-II"/>
</dbReference>
<dbReference type="InterPro" id="IPR015421">
    <property type="entry name" value="PyrdxlP-dep_Trfase_major"/>
</dbReference>